<evidence type="ECO:0000259" key="3">
    <source>
        <dbReference type="Pfam" id="PF16344"/>
    </source>
</evidence>
<protein>
    <submittedName>
        <fullName evidence="4">DUF4974 domain-containing protein</fullName>
    </submittedName>
</protein>
<dbReference type="GO" id="GO:0016989">
    <property type="term" value="F:sigma factor antagonist activity"/>
    <property type="evidence" value="ECO:0007669"/>
    <property type="project" value="TreeGrafter"/>
</dbReference>
<feature type="domain" description="Protein FecR C-terminal" evidence="3">
    <location>
        <begin position="328"/>
        <end position="395"/>
    </location>
</feature>
<evidence type="ECO:0000259" key="2">
    <source>
        <dbReference type="Pfam" id="PF04773"/>
    </source>
</evidence>
<organism evidence="4 5">
    <name type="scientific">Candidatus Pedobacter colombiensis</name>
    <dbReference type="NCBI Taxonomy" id="3121371"/>
    <lineage>
        <taxon>Bacteria</taxon>
        <taxon>Pseudomonadati</taxon>
        <taxon>Bacteroidota</taxon>
        <taxon>Sphingobacteriia</taxon>
        <taxon>Sphingobacteriales</taxon>
        <taxon>Sphingobacteriaceae</taxon>
        <taxon>Pedobacter</taxon>
    </lineage>
</organism>
<keyword evidence="1" id="KW-1133">Transmembrane helix</keyword>
<proteinExistence type="predicted"/>
<dbReference type="InterPro" id="IPR006860">
    <property type="entry name" value="FecR"/>
</dbReference>
<sequence length="397" mass="44171">MAENPSHIEILYRRFSNAEASEEEVREMFRLIARRQDDPELISLLEAELEMSNLEDDEPERRALVLRKIKKVIAVIDGKPGRPVGKRNFKWPLIIAAASVVGVLSIGLYFYTSQWRSNVQITEIADQAGIRPGKQGATLILANGKKITLADAQNGELAKEAGVVISKTADGQVVYEILKQVQDDANKMNTLTTAKGETYQLRLPDGSLVWLNAASSLTYPASLNEGGLRKVTLEGEAYFEIAKDKAHPFVVESRKQRVTVLGTHFNVNAYADEPVIKTTLLEGSVRVSEGTATQLLVPGCEAVNAADGKIVLNRVDTELAVAWKDNNFVFANERIETVMKMLERWYDVQVVYQGEMPQEKFRGAVSRFDNIAKVLNILQSTGSVRFKIEGKKIYVSK</sequence>
<dbReference type="InterPro" id="IPR032508">
    <property type="entry name" value="FecR_C"/>
</dbReference>
<evidence type="ECO:0000256" key="1">
    <source>
        <dbReference type="SAM" id="Phobius"/>
    </source>
</evidence>
<dbReference type="EMBL" id="CP119313">
    <property type="protein sequence ID" value="WEK20407.1"/>
    <property type="molecule type" value="Genomic_DNA"/>
</dbReference>
<dbReference type="PANTHER" id="PTHR30273">
    <property type="entry name" value="PERIPLASMIC SIGNAL SENSOR AND SIGMA FACTOR ACTIVATOR FECR-RELATED"/>
    <property type="match status" value="1"/>
</dbReference>
<keyword evidence="1" id="KW-0812">Transmembrane</keyword>
<dbReference type="Proteomes" id="UP001214530">
    <property type="component" value="Chromosome"/>
</dbReference>
<accession>A0AAJ5W9B6</accession>
<dbReference type="PANTHER" id="PTHR30273:SF2">
    <property type="entry name" value="PROTEIN FECR"/>
    <property type="match status" value="1"/>
</dbReference>
<dbReference type="Pfam" id="PF04773">
    <property type="entry name" value="FecR"/>
    <property type="match status" value="1"/>
</dbReference>
<dbReference type="InterPro" id="IPR012373">
    <property type="entry name" value="Ferrdict_sens_TM"/>
</dbReference>
<reference evidence="4" key="1">
    <citation type="submission" date="2023-03" db="EMBL/GenBank/DDBJ databases">
        <title>Andean soil-derived lignocellulolytic bacterial consortium as a source of novel taxa and putative plastic-active enzymes.</title>
        <authorList>
            <person name="Diaz-Garcia L."/>
            <person name="Chuvochina M."/>
            <person name="Feuerriegel G."/>
            <person name="Bunk B."/>
            <person name="Sproer C."/>
            <person name="Streit W.R."/>
            <person name="Rodriguez L.M."/>
            <person name="Overmann J."/>
            <person name="Jimenez D.J."/>
        </authorList>
    </citation>
    <scope>NUCLEOTIDE SEQUENCE</scope>
    <source>
        <strain evidence="4">MAG 3858</strain>
    </source>
</reference>
<feature type="transmembrane region" description="Helical" evidence="1">
    <location>
        <begin position="91"/>
        <end position="111"/>
    </location>
</feature>
<dbReference type="Gene3D" id="3.55.50.30">
    <property type="match status" value="1"/>
</dbReference>
<keyword evidence="1" id="KW-0472">Membrane</keyword>
<dbReference type="AlphaFoldDB" id="A0AAJ5W9B6"/>
<name>A0AAJ5W9B6_9SPHI</name>
<evidence type="ECO:0000313" key="4">
    <source>
        <dbReference type="EMBL" id="WEK20407.1"/>
    </source>
</evidence>
<gene>
    <name evidence="4" type="ORF">P0Y49_04550</name>
</gene>
<evidence type="ECO:0000313" key="5">
    <source>
        <dbReference type="Proteomes" id="UP001214530"/>
    </source>
</evidence>
<dbReference type="Pfam" id="PF16344">
    <property type="entry name" value="FecR_C"/>
    <property type="match status" value="1"/>
</dbReference>
<feature type="domain" description="FecR protein" evidence="2">
    <location>
        <begin position="190"/>
        <end position="286"/>
    </location>
</feature>
<dbReference type="Gene3D" id="2.60.120.1440">
    <property type="match status" value="1"/>
</dbReference>